<keyword evidence="5 9" id="KW-0812">Transmembrane</keyword>
<feature type="transmembrane region" description="Helical" evidence="10">
    <location>
        <begin position="243"/>
        <end position="263"/>
    </location>
</feature>
<comment type="similarity">
    <text evidence="2">Belongs to the CPA3 antiporters (TC 2.A.63) subunit D family.</text>
</comment>
<protein>
    <submittedName>
        <fullName evidence="12">Monovalent cation/H+ antiporter subunit D</fullName>
        <ecNumber evidence="12">1.6.5.3</ecNumber>
    </submittedName>
    <submittedName>
        <fullName evidence="13">Na+/H+ antiporter subunit D</fullName>
    </submittedName>
</protein>
<dbReference type="GeneID" id="77844412"/>
<comment type="subcellular location">
    <subcellularLocation>
        <location evidence="1">Cell membrane</location>
        <topology evidence="1">Multi-pass membrane protein</topology>
    </subcellularLocation>
    <subcellularLocation>
        <location evidence="9">Membrane</location>
        <topology evidence="9">Multi-pass membrane protein</topology>
    </subcellularLocation>
</comment>
<proteinExistence type="inferred from homology"/>
<organism evidence="12 14">
    <name type="scientific">Salinicoccus roseus</name>
    <dbReference type="NCBI Taxonomy" id="45670"/>
    <lineage>
        <taxon>Bacteria</taxon>
        <taxon>Bacillati</taxon>
        <taxon>Bacillota</taxon>
        <taxon>Bacilli</taxon>
        <taxon>Bacillales</taxon>
        <taxon>Staphylococcaceae</taxon>
        <taxon>Salinicoccus</taxon>
    </lineage>
</organism>
<evidence type="ECO:0000256" key="5">
    <source>
        <dbReference type="ARBA" id="ARBA00022692"/>
    </source>
</evidence>
<keyword evidence="7" id="KW-0406">Ion transport</keyword>
<reference evidence="15" key="2">
    <citation type="submission" date="2020-04" db="EMBL/GenBank/DDBJ databases">
        <title>Genome analysis and biological profiling of marine Cellulosimicrobium funkei MOSEL-ME6.</title>
        <authorList>
            <person name="Tanveer F."/>
            <person name="Xie Y."/>
            <person name="Shinwari Z.K."/>
        </authorList>
    </citation>
    <scope>NUCLEOTIDE SEQUENCE [LARGE SCALE GENOMIC DNA]</scope>
    <source>
        <strain evidence="15">MOSEL-ME25</strain>
    </source>
</reference>
<dbReference type="STRING" id="45670.SN16_02515"/>
<evidence type="ECO:0000256" key="7">
    <source>
        <dbReference type="ARBA" id="ARBA00023065"/>
    </source>
</evidence>
<feature type="transmembrane region" description="Helical" evidence="10">
    <location>
        <begin position="275"/>
        <end position="295"/>
    </location>
</feature>
<reference evidence="12 14" key="1">
    <citation type="submission" date="2015-01" db="EMBL/GenBank/DDBJ databases">
        <title>Genome sequences of high lactate-tolerant strain Salinicoccus roseus W12 with industrial interest.</title>
        <authorList>
            <person name="Wang H."/>
            <person name="Yu B."/>
        </authorList>
    </citation>
    <scope>NUCLEOTIDE SEQUENCE [LARGE SCALE GENOMIC DNA]</scope>
    <source>
        <strain evidence="12 14">W12</strain>
    </source>
</reference>
<evidence type="ECO:0000256" key="2">
    <source>
        <dbReference type="ARBA" id="ARBA00005346"/>
    </source>
</evidence>
<dbReference type="PANTHER" id="PTHR42703">
    <property type="entry name" value="NADH DEHYDROGENASE"/>
    <property type="match status" value="1"/>
</dbReference>
<dbReference type="InterPro" id="IPR001750">
    <property type="entry name" value="ND/Mrp_TM"/>
</dbReference>
<dbReference type="GO" id="GO:0008137">
    <property type="term" value="F:NADH dehydrogenase (ubiquinone) activity"/>
    <property type="evidence" value="ECO:0007669"/>
    <property type="project" value="InterPro"/>
</dbReference>
<feature type="transmembrane region" description="Helical" evidence="10">
    <location>
        <begin position="451"/>
        <end position="473"/>
    </location>
</feature>
<keyword evidence="8 10" id="KW-0472">Membrane</keyword>
<dbReference type="EC" id="1.6.5.3" evidence="12"/>
<evidence type="ECO:0000313" key="13">
    <source>
        <dbReference type="EMBL" id="MDB0579650.1"/>
    </source>
</evidence>
<dbReference type="GO" id="GO:0005886">
    <property type="term" value="C:plasma membrane"/>
    <property type="evidence" value="ECO:0007669"/>
    <property type="project" value="UniProtKB-SubCell"/>
</dbReference>
<dbReference type="GO" id="GO:0015297">
    <property type="term" value="F:antiporter activity"/>
    <property type="evidence" value="ECO:0007669"/>
    <property type="project" value="UniProtKB-KW"/>
</dbReference>
<dbReference type="InterPro" id="IPR050586">
    <property type="entry name" value="CPA3_Na-H_Antiporter_D"/>
</dbReference>
<evidence type="ECO:0000313" key="12">
    <source>
        <dbReference type="EMBL" id="KIH71565.1"/>
    </source>
</evidence>
<dbReference type="EMBL" id="JXII01000002">
    <property type="protein sequence ID" value="KIH71565.1"/>
    <property type="molecule type" value="Genomic_DNA"/>
</dbReference>
<keyword evidence="15" id="KW-1185">Reference proteome</keyword>
<evidence type="ECO:0000256" key="9">
    <source>
        <dbReference type="RuleBase" id="RU000320"/>
    </source>
</evidence>
<name>A0A0C2HCY6_9STAP</name>
<dbReference type="GO" id="GO:0016491">
    <property type="term" value="F:oxidoreductase activity"/>
    <property type="evidence" value="ECO:0007669"/>
    <property type="project" value="UniProtKB-KW"/>
</dbReference>
<dbReference type="GO" id="GO:0042773">
    <property type="term" value="P:ATP synthesis coupled electron transport"/>
    <property type="evidence" value="ECO:0007669"/>
    <property type="project" value="InterPro"/>
</dbReference>
<dbReference type="NCBIfam" id="NF005818">
    <property type="entry name" value="PRK07691.1"/>
    <property type="match status" value="1"/>
</dbReference>
<dbReference type="InterPro" id="IPR003918">
    <property type="entry name" value="NADH_UbQ_OxRdtase"/>
</dbReference>
<feature type="transmembrane region" description="Helical" evidence="10">
    <location>
        <begin position="364"/>
        <end position="388"/>
    </location>
</feature>
<feature type="transmembrane region" description="Helical" evidence="10">
    <location>
        <begin position="33"/>
        <end position="54"/>
    </location>
</feature>
<feature type="transmembrane region" description="Helical" evidence="10">
    <location>
        <begin position="408"/>
        <end position="430"/>
    </location>
</feature>
<evidence type="ECO:0000256" key="1">
    <source>
        <dbReference type="ARBA" id="ARBA00004651"/>
    </source>
</evidence>
<feature type="domain" description="NADH:quinone oxidoreductase/Mrp antiporter transmembrane" evidence="11">
    <location>
        <begin position="129"/>
        <end position="418"/>
    </location>
</feature>
<dbReference type="OrthoDB" id="9811718at2"/>
<reference evidence="13 15" key="4">
    <citation type="submission" date="2022-12" db="EMBL/GenBank/DDBJ databases">
        <title>Genome analysis and biological profiling of marine Salinicoccus roseus MOSEL-ME25.</title>
        <authorList>
            <person name="Mirza F.T."/>
            <person name="Xie Y."/>
            <person name="Shinwari Z.K."/>
        </authorList>
    </citation>
    <scope>NUCLEOTIDE SEQUENCE [LARGE SCALE GENOMIC DNA]</scope>
    <source>
        <strain evidence="13 15">MOSEL-ME25</strain>
    </source>
</reference>
<reference evidence="13" key="3">
    <citation type="submission" date="2020-04" db="EMBL/GenBank/DDBJ databases">
        <authorList>
            <person name="Tanveer F."/>
            <person name="Xie Y."/>
            <person name="Shinwari Z.K."/>
        </authorList>
    </citation>
    <scope>NUCLEOTIDE SEQUENCE</scope>
    <source>
        <strain evidence="13">MOSEL-ME25</strain>
    </source>
</reference>
<feature type="transmembrane region" description="Helical" evidence="10">
    <location>
        <begin position="74"/>
        <end position="97"/>
    </location>
</feature>
<dbReference type="PANTHER" id="PTHR42703:SF1">
    <property type="entry name" value="NA(+)_H(+) ANTIPORTER SUBUNIT D1"/>
    <property type="match status" value="1"/>
</dbReference>
<dbReference type="Pfam" id="PF00361">
    <property type="entry name" value="Proton_antipo_M"/>
    <property type="match status" value="1"/>
</dbReference>
<dbReference type="PRINTS" id="PR01437">
    <property type="entry name" value="NUOXDRDTASE4"/>
</dbReference>
<feature type="transmembrane region" description="Helical" evidence="10">
    <location>
        <begin position="109"/>
        <end position="126"/>
    </location>
</feature>
<evidence type="ECO:0000313" key="15">
    <source>
        <dbReference type="Proteomes" id="UP000527860"/>
    </source>
</evidence>
<feature type="transmembrane region" description="Helical" evidence="10">
    <location>
        <begin position="205"/>
        <end position="231"/>
    </location>
</feature>
<evidence type="ECO:0000313" key="14">
    <source>
        <dbReference type="Proteomes" id="UP000031546"/>
    </source>
</evidence>
<dbReference type="Proteomes" id="UP000527860">
    <property type="component" value="Unassembled WGS sequence"/>
</dbReference>
<comment type="caution">
    <text evidence="12">The sequence shown here is derived from an EMBL/GenBank/DDBJ whole genome shotgun (WGS) entry which is preliminary data.</text>
</comment>
<keyword evidence="6 10" id="KW-1133">Transmembrane helix</keyword>
<gene>
    <name evidence="13" type="ORF">F7P68_0003830</name>
    <name evidence="12" type="ORF">SN16_02515</name>
</gene>
<dbReference type="Proteomes" id="UP000031546">
    <property type="component" value="Unassembled WGS sequence"/>
</dbReference>
<evidence type="ECO:0000256" key="6">
    <source>
        <dbReference type="ARBA" id="ARBA00022989"/>
    </source>
</evidence>
<keyword evidence="12" id="KW-0560">Oxidoreductase</keyword>
<keyword evidence="4" id="KW-1003">Cell membrane</keyword>
<dbReference type="EMBL" id="JABEVU030000001">
    <property type="protein sequence ID" value="MDB0579650.1"/>
    <property type="molecule type" value="Genomic_DNA"/>
</dbReference>
<feature type="transmembrane region" description="Helical" evidence="10">
    <location>
        <begin position="302"/>
        <end position="320"/>
    </location>
</feature>
<feature type="transmembrane region" description="Helical" evidence="10">
    <location>
        <begin position="332"/>
        <end position="352"/>
    </location>
</feature>
<evidence type="ECO:0000256" key="10">
    <source>
        <dbReference type="SAM" id="Phobius"/>
    </source>
</evidence>
<evidence type="ECO:0000256" key="3">
    <source>
        <dbReference type="ARBA" id="ARBA00022449"/>
    </source>
</evidence>
<feature type="transmembrane region" description="Helical" evidence="10">
    <location>
        <begin position="6"/>
        <end position="24"/>
    </location>
</feature>
<keyword evidence="3" id="KW-0050">Antiport</keyword>
<feature type="transmembrane region" description="Helical" evidence="10">
    <location>
        <begin position="132"/>
        <end position="152"/>
    </location>
</feature>
<evidence type="ECO:0000256" key="4">
    <source>
        <dbReference type="ARBA" id="ARBA00022475"/>
    </source>
</evidence>
<keyword evidence="3" id="KW-0813">Transport</keyword>
<sequence>MTTNILPLLPIMIPFFAGIIMLFTGQRPLVHRVIATISSLLIIISAIWLVVLVHRNGTIATFLGDWAPPFGISVVIDMAAALLLLTTAIITLFTVIYSFQSIGVEREKFYYYVMVMFMISGVNGAFSTGDIFNMFVFFEVFLLASYVLITLGGTKIQLQEGFKYILVNMISSNFFVLALAYLYSVAGSLNMADIHTKLEGFEGDYSIMSLVAVVFLFVFATKAGVFPLYFWLPGSYYAPPMPVLVLFGALLTKVGIYAIARTYSLFFIDNVEFTHQMLLLLALATIVMGSIGALSHADMKRIIIYNILIAVGVILVGVSMMDESGMLGAFYYLIHDMIIKAALFMLVGFLIYRTGETNAERLGGLIKIHPITGWTFFIAALSLAGVPPLPGFYGKLFIVQSTFANDNYIAGIIVLISSLVVLYSVIRIFISAFWGEDMDFSRLKPVKSDKLLFASIAMVLVSVAFGLAADALYPMFEMAAQSFHDPASYSNYLPEVE</sequence>
<dbReference type="AlphaFoldDB" id="A0A0C2HCY6"/>
<dbReference type="RefSeq" id="WP_040105028.1">
    <property type="nucleotide sequence ID" value="NZ_JABEVU030000001.1"/>
</dbReference>
<evidence type="ECO:0000259" key="11">
    <source>
        <dbReference type="Pfam" id="PF00361"/>
    </source>
</evidence>
<feature type="transmembrane region" description="Helical" evidence="10">
    <location>
        <begin position="164"/>
        <end position="185"/>
    </location>
</feature>
<evidence type="ECO:0000256" key="8">
    <source>
        <dbReference type="ARBA" id="ARBA00023136"/>
    </source>
</evidence>
<accession>A0A0C2HCY6</accession>